<evidence type="ECO:0000256" key="2">
    <source>
        <dbReference type="ARBA" id="ARBA00023033"/>
    </source>
</evidence>
<dbReference type="InterPro" id="IPR036661">
    <property type="entry name" value="Luciferase-like_sf"/>
</dbReference>
<dbReference type="PANTHER" id="PTHR30137">
    <property type="entry name" value="LUCIFERASE-LIKE MONOOXYGENASE"/>
    <property type="match status" value="1"/>
</dbReference>
<name>A0ABP8RP79_9PSEU</name>
<accession>A0ABP8RP79</accession>
<dbReference type="InterPro" id="IPR050766">
    <property type="entry name" value="Bact_Lucif_Oxidored"/>
</dbReference>
<dbReference type="Gene3D" id="3.20.20.30">
    <property type="entry name" value="Luciferase-like domain"/>
    <property type="match status" value="1"/>
</dbReference>
<keyword evidence="5" id="KW-1185">Reference proteome</keyword>
<reference evidence="5" key="1">
    <citation type="journal article" date="2019" name="Int. J. Syst. Evol. Microbiol.">
        <title>The Global Catalogue of Microorganisms (GCM) 10K type strain sequencing project: providing services to taxonomists for standard genome sequencing and annotation.</title>
        <authorList>
            <consortium name="The Broad Institute Genomics Platform"/>
            <consortium name="The Broad Institute Genome Sequencing Center for Infectious Disease"/>
            <person name="Wu L."/>
            <person name="Ma J."/>
        </authorList>
    </citation>
    <scope>NUCLEOTIDE SEQUENCE [LARGE SCALE GENOMIC DNA]</scope>
    <source>
        <strain evidence="5">JCM 17906</strain>
    </source>
</reference>
<dbReference type="Proteomes" id="UP001501598">
    <property type="component" value="Unassembled WGS sequence"/>
</dbReference>
<evidence type="ECO:0000313" key="5">
    <source>
        <dbReference type="Proteomes" id="UP001501598"/>
    </source>
</evidence>
<feature type="domain" description="Luciferase-like" evidence="3">
    <location>
        <begin position="1"/>
        <end position="241"/>
    </location>
</feature>
<dbReference type="EMBL" id="BAABGT010000029">
    <property type="protein sequence ID" value="GAA4544153.1"/>
    <property type="molecule type" value="Genomic_DNA"/>
</dbReference>
<dbReference type="InterPro" id="IPR011251">
    <property type="entry name" value="Luciferase-like_dom"/>
</dbReference>
<dbReference type="CDD" id="cd01097">
    <property type="entry name" value="Tetrahydromethanopterin_reductase"/>
    <property type="match status" value="1"/>
</dbReference>
<evidence type="ECO:0000313" key="4">
    <source>
        <dbReference type="EMBL" id="GAA4544153.1"/>
    </source>
</evidence>
<keyword evidence="1" id="KW-0560">Oxidoreductase</keyword>
<evidence type="ECO:0000256" key="1">
    <source>
        <dbReference type="ARBA" id="ARBA00023002"/>
    </source>
</evidence>
<gene>
    <name evidence="4" type="ORF">GCM10023175_21850</name>
</gene>
<proteinExistence type="predicted"/>
<comment type="caution">
    <text evidence="4">The sequence shown here is derived from an EMBL/GenBank/DDBJ whole genome shotgun (WGS) entry which is preliminary data.</text>
</comment>
<keyword evidence="2" id="KW-0503">Monooxygenase</keyword>
<dbReference type="SUPFAM" id="SSF51679">
    <property type="entry name" value="Bacterial luciferase-like"/>
    <property type="match status" value="1"/>
</dbReference>
<organism evidence="4 5">
    <name type="scientific">Pseudonocardia xishanensis</name>
    <dbReference type="NCBI Taxonomy" id="630995"/>
    <lineage>
        <taxon>Bacteria</taxon>
        <taxon>Bacillati</taxon>
        <taxon>Actinomycetota</taxon>
        <taxon>Actinomycetes</taxon>
        <taxon>Pseudonocardiales</taxon>
        <taxon>Pseudonocardiaceae</taxon>
        <taxon>Pseudonocardia</taxon>
    </lineage>
</organism>
<protein>
    <submittedName>
        <fullName evidence="4">LLM class flavin-dependent oxidoreductase</fullName>
    </submittedName>
</protein>
<evidence type="ECO:0000259" key="3">
    <source>
        <dbReference type="Pfam" id="PF00296"/>
    </source>
</evidence>
<dbReference type="Pfam" id="PF00296">
    <property type="entry name" value="Bac_luciferase"/>
    <property type="match status" value="1"/>
</dbReference>
<dbReference type="PANTHER" id="PTHR30137:SF8">
    <property type="entry name" value="BLR5498 PROTEIN"/>
    <property type="match status" value="1"/>
</dbReference>
<sequence>MKVGLYFDLRVPPHVETPPARVYAHTLEMCEEAERLGAESLWFSEHHLFDDGYLPQPLTMAAAAAARTSHVRLGTALVVGPLHHPAELAEQAAVVDLISDGRLDLGLGAGYREPEFALYGQDRDARFPALAAMVPELNRLWTEELTPAPVQPTVPIWLGHGSEAGARRAGALGANLLFVNPDLLPAYEQGRAAAGLAPGDGKMGGPLFALASDDPEAEWTEMAPFIEYQQNSYRRHMVQGLDQPAPRPFDAEGARQGSMTRPGSFWFDTSDAIAERVGTWLGDAPIDTLFLWASVGGMPERMVERNVRMICEKVAPALRAL</sequence>